<protein>
    <submittedName>
        <fullName evidence="1">Histidine phosphatase family protein</fullName>
    </submittedName>
</protein>
<comment type="caution">
    <text evidence="1">The sequence shown here is derived from an EMBL/GenBank/DDBJ whole genome shotgun (WGS) entry which is preliminary data.</text>
</comment>
<dbReference type="SUPFAM" id="SSF53254">
    <property type="entry name" value="Phosphoglycerate mutase-like"/>
    <property type="match status" value="1"/>
</dbReference>
<dbReference type="Gene3D" id="3.40.50.1240">
    <property type="entry name" value="Phosphoglycerate mutase-like"/>
    <property type="match status" value="1"/>
</dbReference>
<sequence length="207" mass="22340">MQLALIRHGQTDWNLDGLMQGRTDIPLNSTGRTQAADAVRAFDPNEWDVVVSSTLGRARETAAILADGLGLQVVGEYDDLVEQDFGAAEGTLVSQIDERWPGREFPGKEPEHEVGPRGVRALDRIADEHGGARVLAVAHGTLIRHLLGEVSGHVARSYPKLDNLSVSRVERADAAWRVLTVGGAPFDEVLPWLLPSPASDAELGRTA</sequence>
<dbReference type="SMART" id="SM00855">
    <property type="entry name" value="PGAM"/>
    <property type="match status" value="1"/>
</dbReference>
<dbReference type="InterPro" id="IPR013078">
    <property type="entry name" value="His_Pase_superF_clade-1"/>
</dbReference>
<keyword evidence="2" id="KW-1185">Reference proteome</keyword>
<dbReference type="PANTHER" id="PTHR48100">
    <property type="entry name" value="BROAD-SPECIFICITY PHOSPHATASE YOR283W-RELATED"/>
    <property type="match status" value="1"/>
</dbReference>
<dbReference type="InterPro" id="IPR029033">
    <property type="entry name" value="His_PPase_superfam"/>
</dbReference>
<dbReference type="RefSeq" id="WP_344375918.1">
    <property type="nucleotide sequence ID" value="NZ_BAAAPW010000005.1"/>
</dbReference>
<reference evidence="2" key="1">
    <citation type="journal article" date="2019" name="Int. J. Syst. Evol. Microbiol.">
        <title>The Global Catalogue of Microorganisms (GCM) 10K type strain sequencing project: providing services to taxonomists for standard genome sequencing and annotation.</title>
        <authorList>
            <consortium name="The Broad Institute Genomics Platform"/>
            <consortium name="The Broad Institute Genome Sequencing Center for Infectious Disease"/>
            <person name="Wu L."/>
            <person name="Ma J."/>
        </authorList>
    </citation>
    <scope>NUCLEOTIDE SEQUENCE [LARGE SCALE GENOMIC DNA]</scope>
    <source>
        <strain evidence="2">JCM 15672</strain>
    </source>
</reference>
<name>A0ABP5G8U1_9MICO</name>
<dbReference type="PROSITE" id="PS00175">
    <property type="entry name" value="PG_MUTASE"/>
    <property type="match status" value="1"/>
</dbReference>
<dbReference type="CDD" id="cd07067">
    <property type="entry name" value="HP_PGM_like"/>
    <property type="match status" value="1"/>
</dbReference>
<evidence type="ECO:0000313" key="2">
    <source>
        <dbReference type="Proteomes" id="UP001501196"/>
    </source>
</evidence>
<dbReference type="Proteomes" id="UP001501196">
    <property type="component" value="Unassembled WGS sequence"/>
</dbReference>
<gene>
    <name evidence="1" type="ORF">GCM10009819_28940</name>
</gene>
<dbReference type="PANTHER" id="PTHR48100:SF59">
    <property type="entry name" value="ADENOSYLCOBALAMIN_ALPHA-RIBAZOLE PHOSPHATASE"/>
    <property type="match status" value="1"/>
</dbReference>
<dbReference type="Pfam" id="PF00300">
    <property type="entry name" value="His_Phos_1"/>
    <property type="match status" value="1"/>
</dbReference>
<organism evidence="1 2">
    <name type="scientific">Agromyces tropicus</name>
    <dbReference type="NCBI Taxonomy" id="555371"/>
    <lineage>
        <taxon>Bacteria</taxon>
        <taxon>Bacillati</taxon>
        <taxon>Actinomycetota</taxon>
        <taxon>Actinomycetes</taxon>
        <taxon>Micrococcales</taxon>
        <taxon>Microbacteriaceae</taxon>
        <taxon>Agromyces</taxon>
    </lineage>
</organism>
<dbReference type="EMBL" id="BAAAPW010000005">
    <property type="protein sequence ID" value="GAA2041367.1"/>
    <property type="molecule type" value="Genomic_DNA"/>
</dbReference>
<dbReference type="InterPro" id="IPR050275">
    <property type="entry name" value="PGM_Phosphatase"/>
</dbReference>
<evidence type="ECO:0000313" key="1">
    <source>
        <dbReference type="EMBL" id="GAA2041367.1"/>
    </source>
</evidence>
<dbReference type="InterPro" id="IPR001345">
    <property type="entry name" value="PG/BPGM_mutase_AS"/>
</dbReference>
<accession>A0ABP5G8U1</accession>
<proteinExistence type="predicted"/>